<proteinExistence type="predicted"/>
<sequence length="52" mass="6279">MLLARSLRSVPSCMFYSFLISFYIYIYPFSLVLTQWALPNSYVFYSYKSYTH</sequence>
<keyword evidence="1" id="KW-1133">Transmembrane helix</keyword>
<keyword evidence="1" id="KW-0472">Membrane</keyword>
<accession>A0A1X2IXD9</accession>
<reference evidence="2 3" key="1">
    <citation type="submission" date="2016-07" db="EMBL/GenBank/DDBJ databases">
        <title>Pervasive Adenine N6-methylation of Active Genes in Fungi.</title>
        <authorList>
            <consortium name="DOE Joint Genome Institute"/>
            <person name="Mondo S.J."/>
            <person name="Dannebaum R.O."/>
            <person name="Kuo R.C."/>
            <person name="Labutti K."/>
            <person name="Haridas S."/>
            <person name="Kuo A."/>
            <person name="Salamov A."/>
            <person name="Ahrendt S.R."/>
            <person name="Lipzen A."/>
            <person name="Sullivan W."/>
            <person name="Andreopoulos W.B."/>
            <person name="Clum A."/>
            <person name="Lindquist E."/>
            <person name="Daum C."/>
            <person name="Ramamoorthy G.K."/>
            <person name="Gryganskyi A."/>
            <person name="Culley D."/>
            <person name="Magnuson J.K."/>
            <person name="James T.Y."/>
            <person name="O'Malley M.A."/>
            <person name="Stajich J.E."/>
            <person name="Spatafora J.W."/>
            <person name="Visel A."/>
            <person name="Grigoriev I.V."/>
        </authorList>
    </citation>
    <scope>NUCLEOTIDE SEQUENCE [LARGE SCALE GENOMIC DNA]</scope>
    <source>
        <strain evidence="2 3">NRRL 1336</strain>
    </source>
</reference>
<organism evidence="2 3">
    <name type="scientific">Absidia repens</name>
    <dbReference type="NCBI Taxonomy" id="90262"/>
    <lineage>
        <taxon>Eukaryota</taxon>
        <taxon>Fungi</taxon>
        <taxon>Fungi incertae sedis</taxon>
        <taxon>Mucoromycota</taxon>
        <taxon>Mucoromycotina</taxon>
        <taxon>Mucoromycetes</taxon>
        <taxon>Mucorales</taxon>
        <taxon>Cunninghamellaceae</taxon>
        <taxon>Absidia</taxon>
    </lineage>
</organism>
<dbReference type="EMBL" id="MCGE01000002">
    <property type="protein sequence ID" value="ORZ23947.1"/>
    <property type="molecule type" value="Genomic_DNA"/>
</dbReference>
<evidence type="ECO:0000313" key="3">
    <source>
        <dbReference type="Proteomes" id="UP000193560"/>
    </source>
</evidence>
<evidence type="ECO:0000313" key="2">
    <source>
        <dbReference type="EMBL" id="ORZ23947.1"/>
    </source>
</evidence>
<name>A0A1X2IXD9_9FUNG</name>
<gene>
    <name evidence="2" type="ORF">BCR42DRAFT_401901</name>
</gene>
<comment type="caution">
    <text evidence="2">The sequence shown here is derived from an EMBL/GenBank/DDBJ whole genome shotgun (WGS) entry which is preliminary data.</text>
</comment>
<feature type="transmembrane region" description="Helical" evidence="1">
    <location>
        <begin position="12"/>
        <end position="38"/>
    </location>
</feature>
<keyword evidence="1" id="KW-0812">Transmembrane</keyword>
<evidence type="ECO:0000256" key="1">
    <source>
        <dbReference type="SAM" id="Phobius"/>
    </source>
</evidence>
<protein>
    <submittedName>
        <fullName evidence="2">Uncharacterized protein</fullName>
    </submittedName>
</protein>
<dbReference type="AlphaFoldDB" id="A0A1X2IXD9"/>
<dbReference type="Proteomes" id="UP000193560">
    <property type="component" value="Unassembled WGS sequence"/>
</dbReference>
<keyword evidence="3" id="KW-1185">Reference proteome</keyword>